<evidence type="ECO:0000256" key="6">
    <source>
        <dbReference type="ARBA" id="ARBA00023136"/>
    </source>
</evidence>
<evidence type="ECO:0000256" key="2">
    <source>
        <dbReference type="ARBA" id="ARBA00022676"/>
    </source>
</evidence>
<proteinExistence type="predicted"/>
<dbReference type="GO" id="GO:0005886">
    <property type="term" value="C:plasma membrane"/>
    <property type="evidence" value="ECO:0007669"/>
    <property type="project" value="TreeGrafter"/>
</dbReference>
<evidence type="ECO:0000313" key="9">
    <source>
        <dbReference type="EMBL" id="TCL59349.1"/>
    </source>
</evidence>
<sequence length="317" mass="36719">MKTISILIPTYNEEENVIPMSKAINDLFCDRLPQYKCEIIFIDNCSGDNTRLLIRELCKQNENIKAIFNAKNFGQFNSPYYGLLQATGDCVVLLCADFQDPVELIVEFVREWENGYKIVIGRKITSKENKMMYFLRSYYYKIIKKFSDVEQIEHFTGFGLYDREFVDVLRNLKDPTPFLRGIVAELGYKRKDIPYEQQKRRAGKTSNNFYRLYDAAMLSFTSYTKIGLRIATFIGAGCSVLSLLLAFIYLILKLIYWNRFAAGMAPALIGILLFSSVQLIFIGLLGEYVLSLNARIMNRPLVIEEERINFSDQNDLR</sequence>
<keyword evidence="3 9" id="KW-0808">Transferase</keyword>
<organism evidence="9 10">
    <name type="scientific">Kineothrix alysoides</name>
    <dbReference type="NCBI Taxonomy" id="1469948"/>
    <lineage>
        <taxon>Bacteria</taxon>
        <taxon>Bacillati</taxon>
        <taxon>Bacillota</taxon>
        <taxon>Clostridia</taxon>
        <taxon>Lachnospirales</taxon>
        <taxon>Lachnospiraceae</taxon>
        <taxon>Kineothrix</taxon>
    </lineage>
</organism>
<keyword evidence="6 7" id="KW-0472">Membrane</keyword>
<dbReference type="Proteomes" id="UP000295718">
    <property type="component" value="Unassembled WGS sequence"/>
</dbReference>
<dbReference type="CDD" id="cd04187">
    <property type="entry name" value="DPM1_like_bac"/>
    <property type="match status" value="1"/>
</dbReference>
<dbReference type="GO" id="GO:0016757">
    <property type="term" value="F:glycosyltransferase activity"/>
    <property type="evidence" value="ECO:0007669"/>
    <property type="project" value="UniProtKB-KW"/>
</dbReference>
<dbReference type="RefSeq" id="WP_031392392.1">
    <property type="nucleotide sequence ID" value="NZ_JPNB01000002.1"/>
</dbReference>
<protein>
    <submittedName>
        <fullName evidence="9">Glycosyltransferase involved in cell wall biosynthesis</fullName>
    </submittedName>
</protein>
<evidence type="ECO:0000256" key="3">
    <source>
        <dbReference type="ARBA" id="ARBA00022679"/>
    </source>
</evidence>
<evidence type="ECO:0000259" key="8">
    <source>
        <dbReference type="Pfam" id="PF00535"/>
    </source>
</evidence>
<dbReference type="InterPro" id="IPR001173">
    <property type="entry name" value="Glyco_trans_2-like"/>
</dbReference>
<comment type="caution">
    <text evidence="9">The sequence shown here is derived from an EMBL/GenBank/DDBJ whole genome shotgun (WGS) entry which is preliminary data.</text>
</comment>
<keyword evidence="10" id="KW-1185">Reference proteome</keyword>
<dbReference type="Pfam" id="PF00535">
    <property type="entry name" value="Glycos_transf_2"/>
    <property type="match status" value="1"/>
</dbReference>
<dbReference type="PANTHER" id="PTHR48090:SF1">
    <property type="entry name" value="PROPHAGE BACTOPRENOL GLUCOSYL TRANSFERASE HOMOLOG"/>
    <property type="match status" value="1"/>
</dbReference>
<accession>A0A4R1R1X9</accession>
<name>A0A4R1R1X9_9FIRM</name>
<evidence type="ECO:0000256" key="1">
    <source>
        <dbReference type="ARBA" id="ARBA00004141"/>
    </source>
</evidence>
<feature type="transmembrane region" description="Helical" evidence="7">
    <location>
        <begin position="226"/>
        <end position="252"/>
    </location>
</feature>
<feature type="domain" description="Glycosyltransferase 2-like" evidence="8">
    <location>
        <begin position="5"/>
        <end position="158"/>
    </location>
</feature>
<gene>
    <name evidence="9" type="ORF">EDD76_10486</name>
</gene>
<keyword evidence="4 7" id="KW-0812">Transmembrane</keyword>
<comment type="subcellular location">
    <subcellularLocation>
        <location evidence="1">Membrane</location>
        <topology evidence="1">Multi-pass membrane protein</topology>
    </subcellularLocation>
</comment>
<dbReference type="Gene3D" id="3.90.550.10">
    <property type="entry name" value="Spore Coat Polysaccharide Biosynthesis Protein SpsA, Chain A"/>
    <property type="match status" value="1"/>
</dbReference>
<evidence type="ECO:0000256" key="5">
    <source>
        <dbReference type="ARBA" id="ARBA00022989"/>
    </source>
</evidence>
<evidence type="ECO:0000256" key="4">
    <source>
        <dbReference type="ARBA" id="ARBA00022692"/>
    </source>
</evidence>
<evidence type="ECO:0000313" key="10">
    <source>
        <dbReference type="Proteomes" id="UP000295718"/>
    </source>
</evidence>
<dbReference type="PANTHER" id="PTHR48090">
    <property type="entry name" value="UNDECAPRENYL-PHOSPHATE 4-DEOXY-4-FORMAMIDO-L-ARABINOSE TRANSFERASE-RELATED"/>
    <property type="match status" value="1"/>
</dbReference>
<dbReference type="STRING" id="1469948.GCA_000732725_03777"/>
<evidence type="ECO:0000256" key="7">
    <source>
        <dbReference type="SAM" id="Phobius"/>
    </source>
</evidence>
<feature type="transmembrane region" description="Helical" evidence="7">
    <location>
        <begin position="264"/>
        <end position="290"/>
    </location>
</feature>
<dbReference type="InterPro" id="IPR050256">
    <property type="entry name" value="Glycosyltransferase_2"/>
</dbReference>
<keyword evidence="5 7" id="KW-1133">Transmembrane helix</keyword>
<dbReference type="SUPFAM" id="SSF53448">
    <property type="entry name" value="Nucleotide-diphospho-sugar transferases"/>
    <property type="match status" value="1"/>
</dbReference>
<dbReference type="OrthoDB" id="9807778at2"/>
<dbReference type="AlphaFoldDB" id="A0A4R1R1X9"/>
<keyword evidence="2" id="KW-0328">Glycosyltransferase</keyword>
<dbReference type="InterPro" id="IPR029044">
    <property type="entry name" value="Nucleotide-diphossugar_trans"/>
</dbReference>
<reference evidence="9 10" key="1">
    <citation type="submission" date="2019-03" db="EMBL/GenBank/DDBJ databases">
        <title>Genomic Encyclopedia of Type Strains, Phase IV (KMG-IV): sequencing the most valuable type-strain genomes for metagenomic binning, comparative biology and taxonomic classification.</title>
        <authorList>
            <person name="Goeker M."/>
        </authorList>
    </citation>
    <scope>NUCLEOTIDE SEQUENCE [LARGE SCALE GENOMIC DNA]</scope>
    <source>
        <strain evidence="9 10">DSM 100556</strain>
    </source>
</reference>
<dbReference type="EMBL" id="SLUO01000004">
    <property type="protein sequence ID" value="TCL59349.1"/>
    <property type="molecule type" value="Genomic_DNA"/>
</dbReference>